<dbReference type="PIRSF" id="PIRSF018267">
    <property type="entry name" value="VSR_endonuc"/>
    <property type="match status" value="1"/>
</dbReference>
<keyword evidence="4 7" id="KW-0378">Hydrolase</keyword>
<dbReference type="CDD" id="cd00221">
    <property type="entry name" value="Vsr"/>
    <property type="match status" value="1"/>
</dbReference>
<dbReference type="Pfam" id="PF03852">
    <property type="entry name" value="Vsr"/>
    <property type="match status" value="1"/>
</dbReference>
<keyword evidence="3" id="KW-0227">DNA damage</keyword>
<dbReference type="Proteomes" id="UP000051681">
    <property type="component" value="Unassembled WGS sequence"/>
</dbReference>
<dbReference type="InterPro" id="IPR011335">
    <property type="entry name" value="Restrct_endonuc-II-like"/>
</dbReference>
<reference evidence="7 8" key="1">
    <citation type="submission" date="2015-09" db="EMBL/GenBank/DDBJ databases">
        <authorList>
            <consortium name="Swine Surveillance"/>
        </authorList>
    </citation>
    <scope>NUCLEOTIDE SEQUENCE [LARGE SCALE GENOMIC DNA]</scope>
    <source>
        <strain evidence="7 8">CECT 8383</strain>
    </source>
</reference>
<dbReference type="AlphaFoldDB" id="A0A0P1H2J9"/>
<dbReference type="EC" id="3.1.-.-" evidence="7"/>
<dbReference type="STRING" id="340021.TM5383_01626"/>
<keyword evidence="8" id="KW-1185">Reference proteome</keyword>
<dbReference type="NCBIfam" id="TIGR00632">
    <property type="entry name" value="vsr"/>
    <property type="match status" value="1"/>
</dbReference>
<evidence type="ECO:0000256" key="3">
    <source>
        <dbReference type="ARBA" id="ARBA00022763"/>
    </source>
</evidence>
<evidence type="ECO:0000256" key="1">
    <source>
        <dbReference type="ARBA" id="ARBA00022722"/>
    </source>
</evidence>
<dbReference type="GO" id="GO:0016787">
    <property type="term" value="F:hydrolase activity"/>
    <property type="evidence" value="ECO:0007669"/>
    <property type="project" value="UniProtKB-KW"/>
</dbReference>
<dbReference type="InterPro" id="IPR004603">
    <property type="entry name" value="DNA_mismatch_endonuc_vsr"/>
</dbReference>
<sequence>MVDIVSSEARSRMMSGIKGKDTKPEILVRQLLHRAGYRFRLHRKDLPGRPDLVLSRYNTALFVNGCFWHGHEDCHLFRLPKSRQDFWEVKISGNKARDLRKQTELFECERRSNTRPR</sequence>
<keyword evidence="1" id="KW-0540">Nuclease</keyword>
<gene>
    <name evidence="7" type="primary">vsr</name>
    <name evidence="7" type="ORF">TM5383_01626</name>
</gene>
<name>A0A0P1H2J9_9RHOB</name>
<dbReference type="SUPFAM" id="SSF52980">
    <property type="entry name" value="Restriction endonuclease-like"/>
    <property type="match status" value="1"/>
</dbReference>
<comment type="similarity">
    <text evidence="6">Belongs to the Vsr family.</text>
</comment>
<evidence type="ECO:0000256" key="5">
    <source>
        <dbReference type="ARBA" id="ARBA00023204"/>
    </source>
</evidence>
<evidence type="ECO:0000313" key="8">
    <source>
        <dbReference type="Proteomes" id="UP000051681"/>
    </source>
</evidence>
<dbReference type="OrthoDB" id="9801520at2"/>
<evidence type="ECO:0000313" key="7">
    <source>
        <dbReference type="EMBL" id="CUH84416.1"/>
    </source>
</evidence>
<accession>A0A0P1H2J9</accession>
<dbReference type="EMBL" id="CYSF01000007">
    <property type="protein sequence ID" value="CUH84416.1"/>
    <property type="molecule type" value="Genomic_DNA"/>
</dbReference>
<dbReference type="GO" id="GO:0006298">
    <property type="term" value="P:mismatch repair"/>
    <property type="evidence" value="ECO:0007669"/>
    <property type="project" value="InterPro"/>
</dbReference>
<protein>
    <submittedName>
        <fullName evidence="7">Very short patch repair protein</fullName>
        <ecNumber evidence="7">3.1.-.-</ecNumber>
    </submittedName>
</protein>
<dbReference type="RefSeq" id="WP_076400147.1">
    <property type="nucleotide sequence ID" value="NZ_CYSF01000007.1"/>
</dbReference>
<evidence type="ECO:0000256" key="4">
    <source>
        <dbReference type="ARBA" id="ARBA00022801"/>
    </source>
</evidence>
<dbReference type="GO" id="GO:0004519">
    <property type="term" value="F:endonuclease activity"/>
    <property type="evidence" value="ECO:0007669"/>
    <property type="project" value="UniProtKB-KW"/>
</dbReference>
<proteinExistence type="inferred from homology"/>
<evidence type="ECO:0000256" key="2">
    <source>
        <dbReference type="ARBA" id="ARBA00022759"/>
    </source>
</evidence>
<keyword evidence="5" id="KW-0234">DNA repair</keyword>
<evidence type="ECO:0000256" key="6">
    <source>
        <dbReference type="ARBA" id="ARBA00029466"/>
    </source>
</evidence>
<dbReference type="Gene3D" id="3.40.960.10">
    <property type="entry name" value="VSR Endonuclease"/>
    <property type="match status" value="1"/>
</dbReference>
<organism evidence="7 8">
    <name type="scientific">Thalassovita mediterranea</name>
    <dbReference type="NCBI Taxonomy" id="340021"/>
    <lineage>
        <taxon>Bacteria</taxon>
        <taxon>Pseudomonadati</taxon>
        <taxon>Pseudomonadota</taxon>
        <taxon>Alphaproteobacteria</taxon>
        <taxon>Rhodobacterales</taxon>
        <taxon>Roseobacteraceae</taxon>
        <taxon>Thalassovita</taxon>
    </lineage>
</organism>
<keyword evidence="2" id="KW-0255">Endonuclease</keyword>